<dbReference type="OrthoDB" id="4070285at2759"/>
<dbReference type="Proteomes" id="UP000510647">
    <property type="component" value="Chromosome 2"/>
</dbReference>
<proteinExistence type="predicted"/>
<name>A0A7H9HM62_9SACH</name>
<dbReference type="GO" id="GO:0030541">
    <property type="term" value="P:plasmid partitioning"/>
    <property type="evidence" value="ECO:0007669"/>
    <property type="project" value="InterPro"/>
</dbReference>
<accession>A0A7H9HM62</accession>
<evidence type="ECO:0000313" key="2">
    <source>
        <dbReference type="Proteomes" id="UP000510647"/>
    </source>
</evidence>
<protein>
    <submittedName>
        <fullName evidence="1">Uncharacterized protein</fullName>
    </submittedName>
</protein>
<organism evidence="1 2">
    <name type="scientific">Torulaspora globosa</name>
    <dbReference type="NCBI Taxonomy" id="48254"/>
    <lineage>
        <taxon>Eukaryota</taxon>
        <taxon>Fungi</taxon>
        <taxon>Dikarya</taxon>
        <taxon>Ascomycota</taxon>
        <taxon>Saccharomycotina</taxon>
        <taxon>Saccharomycetes</taxon>
        <taxon>Saccharomycetales</taxon>
        <taxon>Saccharomycetaceae</taxon>
        <taxon>Torulaspora</taxon>
    </lineage>
</organism>
<dbReference type="InterPro" id="IPR008897">
    <property type="entry name" value="Rep_fungi"/>
</dbReference>
<dbReference type="EMBL" id="CP059268">
    <property type="protein sequence ID" value="QLQ78874.1"/>
    <property type="molecule type" value="Genomic_DNA"/>
</dbReference>
<dbReference type="Pfam" id="PF05797">
    <property type="entry name" value="Rep_4"/>
    <property type="match status" value="1"/>
</dbReference>
<reference evidence="1 2" key="1">
    <citation type="submission" date="2020-06" db="EMBL/GenBank/DDBJ databases">
        <title>The yeast mating-type switching endonuclease HO is a domesticated member of an unorthodox homing genetic element family.</title>
        <authorList>
            <person name="Coughlan A.Y."/>
            <person name="Lombardi L."/>
            <person name="Braun-Galleani S."/>
            <person name="Martos A.R."/>
            <person name="Galeote V."/>
            <person name="Bigey F."/>
            <person name="Dequin S."/>
            <person name="Byrne K.P."/>
            <person name="Wolfe K.H."/>
        </authorList>
    </citation>
    <scope>NUCLEOTIDE SEQUENCE [LARGE SCALE GENOMIC DNA]</scope>
    <source>
        <strain evidence="1 2">CBS2947</strain>
    </source>
</reference>
<keyword evidence="2" id="KW-1185">Reference proteome</keyword>
<sequence length="233" mass="27220">MSSSESKEAINGAETLRRELPRAPPDLRNFILESFAIIPHRVIYLPFRHVVKGLRGSMKVPESYWRYPMLAVFFAKYRMQKYPYDYLSDDITWPEPYVVYNTIVKKMRAHKYLKNAPEEKKELLRKLMSGLAKDVVVPKGCENVVLETSSQERQETAKRTFTFPNSYILDKDVFEFFSSLFRPPDSHYWGEHDVSIELNCRFSRQQPTDIIDYSTALKVAFRKRTRGTSGGIS</sequence>
<evidence type="ECO:0000313" key="1">
    <source>
        <dbReference type="EMBL" id="QLQ78874.1"/>
    </source>
</evidence>
<gene>
    <name evidence="1" type="ORF">HG537_0B02220</name>
</gene>
<dbReference type="AlphaFoldDB" id="A0A7H9HM62"/>